<comment type="subcellular location">
    <subcellularLocation>
        <location evidence="2 11">Cytoplasm</location>
    </subcellularLocation>
</comment>
<dbReference type="HOGENOM" id="CLU_053676_0_0_10"/>
<dbReference type="CDD" id="cd03892">
    <property type="entry name" value="M20_peptT"/>
    <property type="match status" value="1"/>
</dbReference>
<dbReference type="KEGG" id="bvu:BVU_3829"/>
<comment type="catalytic activity">
    <reaction evidence="1 11">
        <text>Release of the N-terminal residue from a tripeptide.</text>
        <dbReference type="EC" id="3.4.11.4"/>
    </reaction>
</comment>
<keyword evidence="8 11" id="KW-0378">Hydrolase</keyword>
<dbReference type="GO" id="GO:0008270">
    <property type="term" value="F:zinc ion binding"/>
    <property type="evidence" value="ECO:0007669"/>
    <property type="project" value="UniProtKB-UniRule"/>
</dbReference>
<dbReference type="PIRSF" id="PIRSF037215">
    <property type="entry name" value="Peptidase_M20B"/>
    <property type="match status" value="1"/>
</dbReference>
<dbReference type="PANTHER" id="PTHR42994">
    <property type="entry name" value="PEPTIDASE T"/>
    <property type="match status" value="1"/>
</dbReference>
<gene>
    <name evidence="11" type="primary">pepT</name>
    <name evidence="15" type="ordered locus">BVU_3829</name>
</gene>
<accession>A6L6X6</accession>
<dbReference type="SUPFAM" id="SSF53187">
    <property type="entry name" value="Zn-dependent exopeptidases"/>
    <property type="match status" value="1"/>
</dbReference>
<evidence type="ECO:0000256" key="1">
    <source>
        <dbReference type="ARBA" id="ARBA00000870"/>
    </source>
</evidence>
<evidence type="ECO:0000256" key="2">
    <source>
        <dbReference type="ARBA" id="ARBA00004496"/>
    </source>
</evidence>
<evidence type="ECO:0000256" key="3">
    <source>
        <dbReference type="ARBA" id="ARBA00009692"/>
    </source>
</evidence>
<evidence type="ECO:0000256" key="11">
    <source>
        <dbReference type="HAMAP-Rule" id="MF_00550"/>
    </source>
</evidence>
<sequence length="414" mass="46300">MNIKTKRKMTVIERFLKYVSFDTQSDENSGATPSTPKQMVFAQYLRSELEQLGFQEISLDENGYLFATWPANTDKPVPTIGFIAHMDTSPDMTGAGVTPRIVYGYDGTDIVLCEEDNIILSPKQFPELLDHKGEDLIVTNGKTLLGADDKAGIAEIISAMVYLKEHPEIKHGKIRVGFNPDEEIGLGAHKFDVERFGCEWAYTMDGGEVGELEFENFNAASAKVIIKGRNVHPGYAKDKMINSLRVANEFVSLQPTDEVPECTDGYQGFYHLIGMTGEVEQTTISYIIRDHDRAKFEACKENMKKWAEIINKKYGEGTVTLELKDQYYNMREKIEPVMHIIDIAFKAMEEAGVTPKVKAIRGGTDGAQLSFKGLPCPNIFAGGLNFHGRYEFVPIQSIEKAMKVVVKIAELVAR</sequence>
<dbReference type="GO" id="GO:0045148">
    <property type="term" value="F:tripeptide aminopeptidase activity"/>
    <property type="evidence" value="ECO:0007669"/>
    <property type="project" value="UniProtKB-UniRule"/>
</dbReference>
<dbReference type="PANTHER" id="PTHR42994:SF1">
    <property type="entry name" value="PEPTIDASE T"/>
    <property type="match status" value="1"/>
</dbReference>
<feature type="binding site" evidence="11 13">
    <location>
        <position position="387"/>
    </location>
    <ligand>
        <name>Zn(2+)</name>
        <dbReference type="ChEBI" id="CHEBI:29105"/>
        <label>2</label>
    </ligand>
</feature>
<keyword evidence="6 11" id="KW-0645">Protease</keyword>
<dbReference type="GO" id="GO:0006508">
    <property type="term" value="P:proteolysis"/>
    <property type="evidence" value="ECO:0007669"/>
    <property type="project" value="UniProtKB-UniRule"/>
</dbReference>
<feature type="binding site" evidence="11 13">
    <location>
        <position position="85"/>
    </location>
    <ligand>
        <name>Zn(2+)</name>
        <dbReference type="ChEBI" id="CHEBI:29105"/>
        <label>1</label>
    </ligand>
</feature>
<dbReference type="NCBIfam" id="NF003976">
    <property type="entry name" value="PRK05469.1"/>
    <property type="match status" value="1"/>
</dbReference>
<dbReference type="GO" id="GO:0005829">
    <property type="term" value="C:cytosol"/>
    <property type="evidence" value="ECO:0007669"/>
    <property type="project" value="TreeGrafter"/>
</dbReference>
<dbReference type="AlphaFoldDB" id="A6L6X6"/>
<dbReference type="InterPro" id="IPR002933">
    <property type="entry name" value="Peptidase_M20"/>
</dbReference>
<feature type="active site" description="Proton acceptor" evidence="11 12">
    <location>
        <position position="182"/>
    </location>
</feature>
<comment type="similarity">
    <text evidence="3 11">Belongs to the peptidase M20B family.</text>
</comment>
<evidence type="ECO:0000313" key="15">
    <source>
        <dbReference type="EMBL" id="ABR41440.1"/>
    </source>
</evidence>
<organism evidence="15 16">
    <name type="scientific">Phocaeicola vulgatus (strain ATCC 8482 / DSM 1447 / JCM 5826 / CCUG 4940 / NBRC 14291 / NCTC 11154)</name>
    <name type="common">Bacteroides vulgatus</name>
    <dbReference type="NCBI Taxonomy" id="435590"/>
    <lineage>
        <taxon>Bacteria</taxon>
        <taxon>Pseudomonadati</taxon>
        <taxon>Bacteroidota</taxon>
        <taxon>Bacteroidia</taxon>
        <taxon>Bacteroidales</taxon>
        <taxon>Bacteroidaceae</taxon>
        <taxon>Phocaeicola</taxon>
    </lineage>
</organism>
<dbReference type="PROSITE" id="PS00759">
    <property type="entry name" value="ARGE_DAPE_CPG2_2"/>
    <property type="match status" value="1"/>
</dbReference>
<dbReference type="EC" id="3.4.11.4" evidence="11"/>
<keyword evidence="10 11" id="KW-0482">Metalloprotease</keyword>
<evidence type="ECO:0000313" key="16">
    <source>
        <dbReference type="Proteomes" id="UP000002861"/>
    </source>
</evidence>
<dbReference type="Pfam" id="PF01546">
    <property type="entry name" value="Peptidase_M20"/>
    <property type="match status" value="1"/>
</dbReference>
<feature type="domain" description="Peptidase M20 dimerisation" evidence="14">
    <location>
        <begin position="215"/>
        <end position="315"/>
    </location>
</feature>
<evidence type="ECO:0000256" key="8">
    <source>
        <dbReference type="ARBA" id="ARBA00022801"/>
    </source>
</evidence>
<evidence type="ECO:0000256" key="9">
    <source>
        <dbReference type="ARBA" id="ARBA00022833"/>
    </source>
</evidence>
<evidence type="ECO:0000256" key="4">
    <source>
        <dbReference type="ARBA" id="ARBA00022438"/>
    </source>
</evidence>
<dbReference type="Pfam" id="PF07687">
    <property type="entry name" value="M20_dimer"/>
    <property type="match status" value="1"/>
</dbReference>
<dbReference type="InterPro" id="IPR036264">
    <property type="entry name" value="Bact_exopeptidase_dim_dom"/>
</dbReference>
<feature type="binding site" evidence="11 13">
    <location>
        <position position="148"/>
    </location>
    <ligand>
        <name>Zn(2+)</name>
        <dbReference type="ChEBI" id="CHEBI:29105"/>
        <label>1</label>
    </ligand>
</feature>
<dbReference type="NCBIfam" id="NF009920">
    <property type="entry name" value="PRK13381.1"/>
    <property type="match status" value="1"/>
</dbReference>
<name>A6L6X6_PHOV8</name>
<dbReference type="MEROPS" id="M20.003"/>
<evidence type="ECO:0000259" key="14">
    <source>
        <dbReference type="Pfam" id="PF07687"/>
    </source>
</evidence>
<keyword evidence="4 11" id="KW-0031">Aminopeptidase</keyword>
<feature type="binding site" evidence="11 13">
    <location>
        <position position="148"/>
    </location>
    <ligand>
        <name>Zn(2+)</name>
        <dbReference type="ChEBI" id="CHEBI:29105"/>
        <label>2</label>
    </ligand>
</feature>
<evidence type="ECO:0000256" key="5">
    <source>
        <dbReference type="ARBA" id="ARBA00022490"/>
    </source>
</evidence>
<dbReference type="PaxDb" id="435590-BVU_3829"/>
<comment type="function">
    <text evidence="11">Cleaves the N-terminal amino acid of tripeptides.</text>
</comment>
<evidence type="ECO:0000256" key="10">
    <source>
        <dbReference type="ARBA" id="ARBA00023049"/>
    </source>
</evidence>
<keyword evidence="5 11" id="KW-0963">Cytoplasm</keyword>
<feature type="binding site" evidence="11 13">
    <location>
        <position position="183"/>
    </location>
    <ligand>
        <name>Zn(2+)</name>
        <dbReference type="ChEBI" id="CHEBI:29105"/>
        <label>2</label>
    </ligand>
</feature>
<dbReference type="InterPro" id="IPR001261">
    <property type="entry name" value="ArgE/DapE_CS"/>
</dbReference>
<evidence type="ECO:0000256" key="6">
    <source>
        <dbReference type="ARBA" id="ARBA00022670"/>
    </source>
</evidence>
<dbReference type="InterPro" id="IPR011650">
    <property type="entry name" value="Peptidase_M20_dimer"/>
</dbReference>
<dbReference type="Proteomes" id="UP000002861">
    <property type="component" value="Chromosome"/>
</dbReference>
<dbReference type="Gene3D" id="3.30.70.360">
    <property type="match status" value="1"/>
</dbReference>
<dbReference type="GO" id="GO:0043171">
    <property type="term" value="P:peptide catabolic process"/>
    <property type="evidence" value="ECO:0007669"/>
    <property type="project" value="UniProtKB-UniRule"/>
</dbReference>
<dbReference type="FunFam" id="3.30.70.360:FF:000002">
    <property type="entry name" value="Peptidase T"/>
    <property type="match status" value="1"/>
</dbReference>
<dbReference type="Gene3D" id="3.40.630.10">
    <property type="entry name" value="Zn peptidases"/>
    <property type="match status" value="1"/>
</dbReference>
<keyword evidence="7 11" id="KW-0479">Metal-binding</keyword>
<feature type="active site" evidence="11 12">
    <location>
        <position position="87"/>
    </location>
</feature>
<dbReference type="InterPro" id="IPR010161">
    <property type="entry name" value="Peptidase_M20B"/>
</dbReference>
<dbReference type="EMBL" id="CP000139">
    <property type="protein sequence ID" value="ABR41440.1"/>
    <property type="molecule type" value="Genomic_DNA"/>
</dbReference>
<keyword evidence="9 11" id="KW-0862">Zinc</keyword>
<dbReference type="eggNOG" id="COG2195">
    <property type="taxonomic scope" value="Bacteria"/>
</dbReference>
<evidence type="ECO:0000256" key="13">
    <source>
        <dbReference type="PIRSR" id="PIRSR037215-2"/>
    </source>
</evidence>
<feature type="binding site" evidence="11 13">
    <location>
        <position position="205"/>
    </location>
    <ligand>
        <name>Zn(2+)</name>
        <dbReference type="ChEBI" id="CHEBI:29105"/>
        <label>1</label>
    </ligand>
</feature>
<dbReference type="PROSITE" id="PS00758">
    <property type="entry name" value="ARGE_DAPE_CPG2_1"/>
    <property type="match status" value="1"/>
</dbReference>
<reference evidence="15 16" key="1">
    <citation type="journal article" date="2007" name="PLoS Biol.">
        <title>Evolution of symbiotic bacteria in the distal human intestine.</title>
        <authorList>
            <person name="Xu J."/>
            <person name="Mahowald M.A."/>
            <person name="Ley R.E."/>
            <person name="Lozupone C.A."/>
            <person name="Hamady M."/>
            <person name="Martens E.C."/>
            <person name="Henrissat B."/>
            <person name="Coutinho P.M."/>
            <person name="Minx P."/>
            <person name="Latreille P."/>
            <person name="Cordum H."/>
            <person name="Van Brunt A."/>
            <person name="Kim K."/>
            <person name="Fulton R.S."/>
            <person name="Fulton L.A."/>
            <person name="Clifton S.W."/>
            <person name="Wilson R.K."/>
            <person name="Knight R.D."/>
            <person name="Gordon J.I."/>
        </authorList>
    </citation>
    <scope>NUCLEOTIDE SEQUENCE [LARGE SCALE GENOMIC DNA]</scope>
    <source>
        <strain evidence="16">ATCC 8482 / DSM 1447 / JCM 5826 / CCUG 4940 / NBRC 14291 / NCTC 11154</strain>
    </source>
</reference>
<evidence type="ECO:0000256" key="12">
    <source>
        <dbReference type="PIRSR" id="PIRSR037215-1"/>
    </source>
</evidence>
<dbReference type="HAMAP" id="MF_00550">
    <property type="entry name" value="Aminopeptidase_M20"/>
    <property type="match status" value="1"/>
</dbReference>
<dbReference type="GO" id="GO:0008237">
    <property type="term" value="F:metallopeptidase activity"/>
    <property type="evidence" value="ECO:0007669"/>
    <property type="project" value="UniProtKB-KW"/>
</dbReference>
<dbReference type="NCBIfam" id="TIGR01882">
    <property type="entry name" value="peptidase-T"/>
    <property type="match status" value="1"/>
</dbReference>
<dbReference type="STRING" id="435590.BVU_3829"/>
<comment type="cofactor">
    <cofactor evidence="11 13">
        <name>Zn(2+)</name>
        <dbReference type="ChEBI" id="CHEBI:29105"/>
    </cofactor>
    <text evidence="11 13">Binds 2 Zn(2+) ions per subunit.</text>
</comment>
<proteinExistence type="inferred from homology"/>
<protein>
    <recommendedName>
        <fullName evidence="11">Peptidase T</fullName>
        <ecNumber evidence="11">3.4.11.4</ecNumber>
    </recommendedName>
    <alternativeName>
        <fullName evidence="11">Aminotripeptidase</fullName>
        <shortName evidence="11">Tripeptidase</shortName>
    </alternativeName>
    <alternativeName>
        <fullName evidence="11">Tripeptide aminopeptidase</fullName>
    </alternativeName>
</protein>
<evidence type="ECO:0000256" key="7">
    <source>
        <dbReference type="ARBA" id="ARBA00022723"/>
    </source>
</evidence>
<dbReference type="SUPFAM" id="SSF55031">
    <property type="entry name" value="Bacterial exopeptidase dimerisation domain"/>
    <property type="match status" value="1"/>
</dbReference>